<dbReference type="AlphaFoldDB" id="A0A4Y2MJ15"/>
<gene>
    <name evidence="2" type="ORF">AVEN_273024_1</name>
</gene>
<feature type="region of interest" description="Disordered" evidence="1">
    <location>
        <begin position="14"/>
        <end position="35"/>
    </location>
</feature>
<evidence type="ECO:0000313" key="3">
    <source>
        <dbReference type="Proteomes" id="UP000499080"/>
    </source>
</evidence>
<proteinExistence type="predicted"/>
<dbReference type="Proteomes" id="UP000499080">
    <property type="component" value="Unassembled WGS sequence"/>
</dbReference>
<name>A0A4Y2MJ15_ARAVE</name>
<dbReference type="EMBL" id="BGPR01123340">
    <property type="protein sequence ID" value="GBN26653.1"/>
    <property type="molecule type" value="Genomic_DNA"/>
</dbReference>
<evidence type="ECO:0000313" key="2">
    <source>
        <dbReference type="EMBL" id="GBN26653.1"/>
    </source>
</evidence>
<comment type="caution">
    <text evidence="2">The sequence shown here is derived from an EMBL/GenBank/DDBJ whole genome shotgun (WGS) entry which is preliminary data.</text>
</comment>
<feature type="region of interest" description="Disordered" evidence="1">
    <location>
        <begin position="63"/>
        <end position="91"/>
    </location>
</feature>
<feature type="compositionally biased region" description="Polar residues" evidence="1">
    <location>
        <begin position="82"/>
        <end position="91"/>
    </location>
</feature>
<keyword evidence="3" id="KW-1185">Reference proteome</keyword>
<accession>A0A4Y2MJ15</accession>
<organism evidence="2 3">
    <name type="scientific">Araneus ventricosus</name>
    <name type="common">Orbweaver spider</name>
    <name type="synonym">Epeira ventricosa</name>
    <dbReference type="NCBI Taxonomy" id="182803"/>
    <lineage>
        <taxon>Eukaryota</taxon>
        <taxon>Metazoa</taxon>
        <taxon>Ecdysozoa</taxon>
        <taxon>Arthropoda</taxon>
        <taxon>Chelicerata</taxon>
        <taxon>Arachnida</taxon>
        <taxon>Araneae</taxon>
        <taxon>Araneomorphae</taxon>
        <taxon>Entelegynae</taxon>
        <taxon>Araneoidea</taxon>
        <taxon>Araneidae</taxon>
        <taxon>Araneus</taxon>
    </lineage>
</organism>
<sequence length="91" mass="9741">MGIVPVISILGQMSRTTPELAPPPSPNVRTTPEGGHLPPVYNLTCTLTQRIFSGIVFEFGTPQPRCRDPTTRLPSPDLMSGKTAQGSIHSS</sequence>
<protein>
    <submittedName>
        <fullName evidence="2">Uncharacterized protein</fullName>
    </submittedName>
</protein>
<reference evidence="2 3" key="1">
    <citation type="journal article" date="2019" name="Sci. Rep.">
        <title>Orb-weaving spider Araneus ventricosus genome elucidates the spidroin gene catalogue.</title>
        <authorList>
            <person name="Kono N."/>
            <person name="Nakamura H."/>
            <person name="Ohtoshi R."/>
            <person name="Moran D.A.P."/>
            <person name="Shinohara A."/>
            <person name="Yoshida Y."/>
            <person name="Fujiwara M."/>
            <person name="Mori M."/>
            <person name="Tomita M."/>
            <person name="Arakawa K."/>
        </authorList>
    </citation>
    <scope>NUCLEOTIDE SEQUENCE [LARGE SCALE GENOMIC DNA]</scope>
</reference>
<evidence type="ECO:0000256" key="1">
    <source>
        <dbReference type="SAM" id="MobiDB-lite"/>
    </source>
</evidence>